<protein>
    <submittedName>
        <fullName evidence="2">Uncharacterized protein</fullName>
    </submittedName>
</protein>
<feature type="compositionally biased region" description="Basic residues" evidence="1">
    <location>
        <begin position="15"/>
        <end position="24"/>
    </location>
</feature>
<name>A0A6J4SVZ5_9ACTN</name>
<gene>
    <name evidence="2" type="ORF">AVDCRST_MAG67-2475</name>
</gene>
<evidence type="ECO:0000313" key="2">
    <source>
        <dbReference type="EMBL" id="CAA9506755.1"/>
    </source>
</evidence>
<feature type="region of interest" description="Disordered" evidence="1">
    <location>
        <begin position="1"/>
        <end position="38"/>
    </location>
</feature>
<organism evidence="2">
    <name type="scientific">uncultured Solirubrobacteraceae bacterium</name>
    <dbReference type="NCBI Taxonomy" id="1162706"/>
    <lineage>
        <taxon>Bacteria</taxon>
        <taxon>Bacillati</taxon>
        <taxon>Actinomycetota</taxon>
        <taxon>Thermoleophilia</taxon>
        <taxon>Solirubrobacterales</taxon>
        <taxon>Solirubrobacteraceae</taxon>
        <taxon>environmental samples</taxon>
    </lineage>
</organism>
<proteinExistence type="predicted"/>
<dbReference type="EMBL" id="CADCVQ010000098">
    <property type="protein sequence ID" value="CAA9506755.1"/>
    <property type="molecule type" value="Genomic_DNA"/>
</dbReference>
<dbReference type="AlphaFoldDB" id="A0A6J4SVZ5"/>
<sequence>EPRGTIGAGADRGRRADRRARHPRVLRDRIRPRPDVLV</sequence>
<feature type="compositionally biased region" description="Basic and acidic residues" evidence="1">
    <location>
        <begin position="25"/>
        <end position="38"/>
    </location>
</feature>
<evidence type="ECO:0000256" key="1">
    <source>
        <dbReference type="SAM" id="MobiDB-lite"/>
    </source>
</evidence>
<accession>A0A6J4SVZ5</accession>
<feature type="non-terminal residue" evidence="2">
    <location>
        <position position="38"/>
    </location>
</feature>
<reference evidence="2" key="1">
    <citation type="submission" date="2020-02" db="EMBL/GenBank/DDBJ databases">
        <authorList>
            <person name="Meier V. D."/>
        </authorList>
    </citation>
    <scope>NUCLEOTIDE SEQUENCE</scope>
    <source>
        <strain evidence="2">AVDCRST_MAG67</strain>
    </source>
</reference>
<feature type="non-terminal residue" evidence="2">
    <location>
        <position position="1"/>
    </location>
</feature>